<evidence type="ECO:0000256" key="1">
    <source>
        <dbReference type="ARBA" id="ARBA00022614"/>
    </source>
</evidence>
<dbReference type="PANTHER" id="PTHR48051">
    <property type="match status" value="1"/>
</dbReference>
<feature type="domain" description="Protein kinase" evidence="4">
    <location>
        <begin position="207"/>
        <end position="451"/>
    </location>
</feature>
<feature type="binding site" evidence="3">
    <location>
        <position position="239"/>
    </location>
    <ligand>
        <name>ATP</name>
        <dbReference type="ChEBI" id="CHEBI:30616"/>
    </ligand>
</feature>
<evidence type="ECO:0000256" key="3">
    <source>
        <dbReference type="PROSITE-ProRule" id="PRU10141"/>
    </source>
</evidence>
<dbReference type="Pfam" id="PF07714">
    <property type="entry name" value="PK_Tyr_Ser-Thr"/>
    <property type="match status" value="1"/>
</dbReference>
<dbReference type="InterPro" id="IPR001245">
    <property type="entry name" value="Ser-Thr/Tyr_kinase_cat_dom"/>
</dbReference>
<dbReference type="RefSeq" id="WP_408158332.1">
    <property type="nucleotide sequence ID" value="NZ_JAQQFM010000005.1"/>
</dbReference>
<dbReference type="SMART" id="SM00369">
    <property type="entry name" value="LRR_TYP"/>
    <property type="match status" value="4"/>
</dbReference>
<name>A0ABW9A9Z2_9BURK</name>
<sequence length="451" mass="48535">MHTLEQLRSGELAGIRRLKLSCGLTSFPGEIMDLAETLEILDLSGNALSALPDDLALLSKLRIIFCSDNQFTELPEVLGTCSELSMVGFKANQIRTVTAQSLPARLRWLILTDNQIEELPSDIGNRPALQKLMLAGNRLRSLPAALANCKNLELIRIAANQLAEMPACLPALPRLSWLAYSGNPFSAALEARALNAPAVAEVSWKSLALQELLGEGASGFIHRAAYRDAGNDSAHVALKLFKGAVTSDGSPQCEMAASISAGRHPNLINVIGKVNDHPSGISGLVMELIDPEFKNLAGPPSLDSCTRDVYPGDAGFDLPAALDIARGIASVARHLHAQGIMHGDLYAHNILHCEQGRALIGDFGAASFYAREDRSSAEWLQRLEVRAFACLLEELLERCHAVAGDESALATLDDLKTACFSEDSARRPLFAEIDERLQALIAGLDHRPVSA</sequence>
<keyword evidence="2" id="KW-0677">Repeat</keyword>
<keyword evidence="6" id="KW-1185">Reference proteome</keyword>
<dbReference type="Pfam" id="PF13855">
    <property type="entry name" value="LRR_8"/>
    <property type="match status" value="1"/>
</dbReference>
<dbReference type="EMBL" id="JAQQFM010000005">
    <property type="protein sequence ID" value="MFL9925147.1"/>
    <property type="molecule type" value="Genomic_DNA"/>
</dbReference>
<evidence type="ECO:0000313" key="5">
    <source>
        <dbReference type="EMBL" id="MFL9925147.1"/>
    </source>
</evidence>
<dbReference type="InterPro" id="IPR000719">
    <property type="entry name" value="Prot_kinase_dom"/>
</dbReference>
<keyword evidence="3" id="KW-0067">ATP-binding</keyword>
<evidence type="ECO:0000313" key="6">
    <source>
        <dbReference type="Proteomes" id="UP001629246"/>
    </source>
</evidence>
<dbReference type="SUPFAM" id="SSF56112">
    <property type="entry name" value="Protein kinase-like (PK-like)"/>
    <property type="match status" value="1"/>
</dbReference>
<dbReference type="Pfam" id="PF00560">
    <property type="entry name" value="LRR_1"/>
    <property type="match status" value="1"/>
</dbReference>
<evidence type="ECO:0000259" key="4">
    <source>
        <dbReference type="PROSITE" id="PS50011"/>
    </source>
</evidence>
<keyword evidence="5" id="KW-0808">Transferase</keyword>
<dbReference type="Gene3D" id="3.30.200.20">
    <property type="entry name" value="Phosphorylase Kinase, domain 1"/>
    <property type="match status" value="1"/>
</dbReference>
<dbReference type="InterPro" id="IPR003591">
    <property type="entry name" value="Leu-rich_rpt_typical-subtyp"/>
</dbReference>
<protein>
    <submittedName>
        <fullName evidence="5">Leucine-rich repeat-containing protein kinase family protein</fullName>
    </submittedName>
</protein>
<dbReference type="PROSITE" id="PS50011">
    <property type="entry name" value="PROTEIN_KINASE_DOM"/>
    <property type="match status" value="1"/>
</dbReference>
<dbReference type="InterPro" id="IPR001611">
    <property type="entry name" value="Leu-rich_rpt"/>
</dbReference>
<dbReference type="SUPFAM" id="SSF52058">
    <property type="entry name" value="L domain-like"/>
    <property type="match status" value="1"/>
</dbReference>
<proteinExistence type="predicted"/>
<dbReference type="InterPro" id="IPR017441">
    <property type="entry name" value="Protein_kinase_ATP_BS"/>
</dbReference>
<dbReference type="Gene3D" id="1.10.510.10">
    <property type="entry name" value="Transferase(Phosphotransferase) domain 1"/>
    <property type="match status" value="1"/>
</dbReference>
<accession>A0ABW9A9Z2</accession>
<dbReference type="Gene3D" id="3.80.10.10">
    <property type="entry name" value="Ribonuclease Inhibitor"/>
    <property type="match status" value="2"/>
</dbReference>
<evidence type="ECO:0000256" key="2">
    <source>
        <dbReference type="ARBA" id="ARBA00022737"/>
    </source>
</evidence>
<dbReference type="Proteomes" id="UP001629246">
    <property type="component" value="Unassembled WGS sequence"/>
</dbReference>
<dbReference type="PROSITE" id="PS00107">
    <property type="entry name" value="PROTEIN_KINASE_ATP"/>
    <property type="match status" value="1"/>
</dbReference>
<dbReference type="InterPro" id="IPR011009">
    <property type="entry name" value="Kinase-like_dom_sf"/>
</dbReference>
<keyword evidence="1" id="KW-0433">Leucine-rich repeat</keyword>
<reference evidence="5 6" key="1">
    <citation type="journal article" date="2024" name="Chem. Sci.">
        <title>Discovery of megapolipeptins by genome mining of a Burkholderiales bacteria collection.</title>
        <authorList>
            <person name="Paulo B.S."/>
            <person name="Recchia M.J.J."/>
            <person name="Lee S."/>
            <person name="Fergusson C.H."/>
            <person name="Romanowski S.B."/>
            <person name="Hernandez A."/>
            <person name="Krull N."/>
            <person name="Liu D.Y."/>
            <person name="Cavanagh H."/>
            <person name="Bos A."/>
            <person name="Gray C.A."/>
            <person name="Murphy B.T."/>
            <person name="Linington R.G."/>
            <person name="Eustaquio A.S."/>
        </authorList>
    </citation>
    <scope>NUCLEOTIDE SEQUENCE [LARGE SCALE GENOMIC DNA]</scope>
    <source>
        <strain evidence="5 6">RL21-008-BIB-A</strain>
    </source>
</reference>
<dbReference type="InterPro" id="IPR050216">
    <property type="entry name" value="LRR_domain-containing"/>
</dbReference>
<dbReference type="InterPro" id="IPR032675">
    <property type="entry name" value="LRR_dom_sf"/>
</dbReference>
<dbReference type="PANTHER" id="PTHR48051:SF1">
    <property type="entry name" value="RAS SUPPRESSOR PROTEIN 1"/>
    <property type="match status" value="1"/>
</dbReference>
<keyword evidence="3" id="KW-0547">Nucleotide-binding</keyword>
<organism evidence="5 6">
    <name type="scientific">Herbaspirillum lusitanum</name>
    <dbReference type="NCBI Taxonomy" id="213312"/>
    <lineage>
        <taxon>Bacteria</taxon>
        <taxon>Pseudomonadati</taxon>
        <taxon>Pseudomonadota</taxon>
        <taxon>Betaproteobacteria</taxon>
        <taxon>Burkholderiales</taxon>
        <taxon>Oxalobacteraceae</taxon>
        <taxon>Herbaspirillum</taxon>
    </lineage>
</organism>
<keyword evidence="5" id="KW-0418">Kinase</keyword>
<dbReference type="GO" id="GO:0016301">
    <property type="term" value="F:kinase activity"/>
    <property type="evidence" value="ECO:0007669"/>
    <property type="project" value="UniProtKB-KW"/>
</dbReference>
<dbReference type="SMART" id="SM00364">
    <property type="entry name" value="LRR_BAC"/>
    <property type="match status" value="4"/>
</dbReference>
<comment type="caution">
    <text evidence="5">The sequence shown here is derived from an EMBL/GenBank/DDBJ whole genome shotgun (WGS) entry which is preliminary data.</text>
</comment>
<gene>
    <name evidence="5" type="ORF">PQR62_12795</name>
</gene>
<dbReference type="PROSITE" id="PS51450">
    <property type="entry name" value="LRR"/>
    <property type="match status" value="2"/>
</dbReference>